<dbReference type="NCBIfam" id="TIGR03067">
    <property type="entry name" value="Planc_TIGR03067"/>
    <property type="match status" value="1"/>
</dbReference>
<keyword evidence="1" id="KW-0732">Signal</keyword>
<dbReference type="Proteomes" id="UP001139103">
    <property type="component" value="Unassembled WGS sequence"/>
</dbReference>
<reference evidence="2" key="1">
    <citation type="submission" date="2021-11" db="EMBL/GenBank/DDBJ databases">
        <title>Genome sequence.</title>
        <authorList>
            <person name="Sun Q."/>
        </authorList>
    </citation>
    <scope>NUCLEOTIDE SEQUENCE</scope>
    <source>
        <strain evidence="2">JC732</strain>
    </source>
</reference>
<sequence>MTSFFRWSLSVLALVVIAGNVCGAEPEAESLDGRWNVTRLVIGGTELPVRTSPTPFFFQIDGQLWRYTFEVSGKEVTAEFRVTLDTTVSPVAVDAVQLGGSNEGKTLRGICRQNGETLTLYLPENPTISRPTKFEPKPGVWLHLFELQRLPGRDEAGQ</sequence>
<dbReference type="RefSeq" id="WP_230223114.1">
    <property type="nucleotide sequence ID" value="NZ_JAJKFT010000010.1"/>
</dbReference>
<evidence type="ECO:0000313" key="3">
    <source>
        <dbReference type="Proteomes" id="UP001139103"/>
    </source>
</evidence>
<evidence type="ECO:0000256" key="1">
    <source>
        <dbReference type="SAM" id="SignalP"/>
    </source>
</evidence>
<gene>
    <name evidence="2" type="ORF">LOC68_23065</name>
</gene>
<proteinExistence type="predicted"/>
<evidence type="ECO:0000313" key="2">
    <source>
        <dbReference type="EMBL" id="MCC9631285.1"/>
    </source>
</evidence>
<feature type="signal peptide" evidence="1">
    <location>
        <begin position="1"/>
        <end position="23"/>
    </location>
</feature>
<dbReference type="AlphaFoldDB" id="A0A9X1SHK2"/>
<feature type="chain" id="PRO_5040720338" evidence="1">
    <location>
        <begin position="24"/>
        <end position="158"/>
    </location>
</feature>
<name>A0A9X1SHK2_9BACT</name>
<comment type="caution">
    <text evidence="2">The sequence shown here is derived from an EMBL/GenBank/DDBJ whole genome shotgun (WGS) entry which is preliminary data.</text>
</comment>
<dbReference type="EMBL" id="JAJKFT010000010">
    <property type="protein sequence ID" value="MCC9631285.1"/>
    <property type="molecule type" value="Genomic_DNA"/>
</dbReference>
<keyword evidence="3" id="KW-1185">Reference proteome</keyword>
<accession>A0A9X1SHK2</accession>
<protein>
    <submittedName>
        <fullName evidence="2">TIGR03067 domain-containing protein</fullName>
    </submittedName>
</protein>
<organism evidence="2 3">
    <name type="scientific">Blastopirellula sediminis</name>
    <dbReference type="NCBI Taxonomy" id="2894196"/>
    <lineage>
        <taxon>Bacteria</taxon>
        <taxon>Pseudomonadati</taxon>
        <taxon>Planctomycetota</taxon>
        <taxon>Planctomycetia</taxon>
        <taxon>Pirellulales</taxon>
        <taxon>Pirellulaceae</taxon>
        <taxon>Blastopirellula</taxon>
    </lineage>
</organism>
<dbReference type="InterPro" id="IPR017504">
    <property type="entry name" value="CHP03067_Planctomycetes"/>
</dbReference>